<dbReference type="GO" id="GO:0004067">
    <property type="term" value="F:asparaginase activity"/>
    <property type="evidence" value="ECO:0007669"/>
    <property type="project" value="UniProtKB-UniRule"/>
</dbReference>
<dbReference type="PRINTS" id="PR00139">
    <property type="entry name" value="ASNGLNASE"/>
</dbReference>
<dbReference type="PROSITE" id="PS00144">
    <property type="entry name" value="ASN_GLN_ASE_1"/>
    <property type="match status" value="1"/>
</dbReference>
<evidence type="ECO:0000256" key="4">
    <source>
        <dbReference type="PIRSR" id="PIRSR001220-1"/>
    </source>
</evidence>
<comment type="similarity">
    <text evidence="1">Belongs to the asparaginase 1 family.</text>
</comment>
<gene>
    <name evidence="9" type="ORF">HZU40_30080</name>
</gene>
<feature type="domain" description="L-asparaginase N-terminal" evidence="8">
    <location>
        <begin position="8"/>
        <end position="164"/>
    </location>
</feature>
<dbReference type="InterPro" id="IPR027473">
    <property type="entry name" value="L-asparaginase_C"/>
</dbReference>
<comment type="catalytic activity">
    <reaction evidence="3">
        <text>L-asparagine + H2O = L-aspartate + NH4(+)</text>
        <dbReference type="Rhea" id="RHEA:21016"/>
        <dbReference type="ChEBI" id="CHEBI:15377"/>
        <dbReference type="ChEBI" id="CHEBI:28938"/>
        <dbReference type="ChEBI" id="CHEBI:29991"/>
        <dbReference type="ChEBI" id="CHEBI:58048"/>
        <dbReference type="EC" id="3.5.1.1"/>
    </reaction>
</comment>
<accession>A0A7G8PPX5</accession>
<dbReference type="Gene3D" id="3.40.50.1170">
    <property type="entry name" value="L-asparaginase, N-terminal domain"/>
    <property type="match status" value="1"/>
</dbReference>
<dbReference type="EMBL" id="CP059894">
    <property type="protein sequence ID" value="QNJ96391.1"/>
    <property type="molecule type" value="Genomic_DNA"/>
</dbReference>
<dbReference type="EC" id="3.5.1.1" evidence="2"/>
<evidence type="ECO:0000256" key="6">
    <source>
        <dbReference type="PROSITE-ProRule" id="PRU10099"/>
    </source>
</evidence>
<dbReference type="AlphaFoldDB" id="A0A7G8PPX5"/>
<evidence type="ECO:0000256" key="2">
    <source>
        <dbReference type="ARBA" id="ARBA00012920"/>
    </source>
</evidence>
<dbReference type="InterPro" id="IPR036152">
    <property type="entry name" value="Asp/glu_Ase-like_sf"/>
</dbReference>
<dbReference type="SMART" id="SM00870">
    <property type="entry name" value="Asparaginase"/>
    <property type="match status" value="1"/>
</dbReference>
<dbReference type="SUPFAM" id="SSF53774">
    <property type="entry name" value="Glutaminase/Asparaginase"/>
    <property type="match status" value="1"/>
</dbReference>
<sequence length="330" mass="34859">MSIATGAVLVVFTGGTIGSRRSGDVIGLAPGQTRLLFQAYDDTSAFDVIEPLSLLSENARPSDWTAMAAAVTAAIRPHHTGVVITHGTDTLSYGATALAFALCHLTVPVVVVASNRPLDHPDANGHSNFRDALEVIAAVPGGGVFVTFRNPDGRRLVHAGARVQPSTPIRHFVHSDGEVDIADLDRLPRMSHASPPWPVGPVRFGARVLFLRPYPGLDYRAVDPTGFDAVVHETYHSGTACTVEPSGPTDITEFARRCRAAGVPIFLGPVPSDVAAYESVTGFAAAGLIPFRRMRAETAYAKVSLGTGMGLTGDALTEFVHREIAGEFTG</sequence>
<dbReference type="InterPro" id="IPR006034">
    <property type="entry name" value="Asparaginase/glutaminase-like"/>
</dbReference>
<name>A0A7G8PPX5_9MYCO</name>
<evidence type="ECO:0000256" key="7">
    <source>
        <dbReference type="PROSITE-ProRule" id="PRU10100"/>
    </source>
</evidence>
<feature type="active site" description="O-isoaspartyl threonine intermediate" evidence="4">
    <location>
        <position position="16"/>
    </location>
</feature>
<dbReference type="Gene3D" id="3.40.50.40">
    <property type="match status" value="1"/>
</dbReference>
<dbReference type="PIRSF" id="PIRSF500176">
    <property type="entry name" value="L_ASNase"/>
    <property type="match status" value="1"/>
</dbReference>
<feature type="binding site" evidence="5">
    <location>
        <position position="62"/>
    </location>
    <ligand>
        <name>substrate</name>
    </ligand>
</feature>
<dbReference type="InterPro" id="IPR020827">
    <property type="entry name" value="Asparaginase/glutaminase_AS1"/>
</dbReference>
<protein>
    <recommendedName>
        <fullName evidence="2">asparaginase</fullName>
        <ecNumber evidence="2">3.5.1.1</ecNumber>
    </recommendedName>
</protein>
<dbReference type="InterPro" id="IPR037152">
    <property type="entry name" value="L-asparaginase_N_sf"/>
</dbReference>
<feature type="active site" evidence="6">
    <location>
        <position position="16"/>
    </location>
</feature>
<dbReference type="Pfam" id="PF00710">
    <property type="entry name" value="Asparaginase"/>
    <property type="match status" value="1"/>
</dbReference>
<feature type="active site" evidence="7">
    <location>
        <position position="88"/>
    </location>
</feature>
<evidence type="ECO:0000256" key="3">
    <source>
        <dbReference type="ARBA" id="ARBA00049366"/>
    </source>
</evidence>
<evidence type="ECO:0000259" key="8">
    <source>
        <dbReference type="Pfam" id="PF00710"/>
    </source>
</evidence>
<dbReference type="InterPro" id="IPR027474">
    <property type="entry name" value="L-asparaginase_N"/>
</dbReference>
<feature type="binding site" evidence="5">
    <location>
        <begin position="88"/>
        <end position="89"/>
    </location>
    <ligand>
        <name>substrate</name>
    </ligand>
</feature>
<evidence type="ECO:0000313" key="9">
    <source>
        <dbReference type="EMBL" id="QNJ96391.1"/>
    </source>
</evidence>
<evidence type="ECO:0000256" key="1">
    <source>
        <dbReference type="ARBA" id="ARBA00010518"/>
    </source>
</evidence>
<dbReference type="PROSITE" id="PS51732">
    <property type="entry name" value="ASN_GLN_ASE_3"/>
    <property type="match status" value="1"/>
</dbReference>
<evidence type="ECO:0000256" key="5">
    <source>
        <dbReference type="PIRSR" id="PIRSR001220-2"/>
    </source>
</evidence>
<organism evidence="9 10">
    <name type="scientific">Mycolicibacterium fluoranthenivorans</name>
    <dbReference type="NCBI Taxonomy" id="258505"/>
    <lineage>
        <taxon>Bacteria</taxon>
        <taxon>Bacillati</taxon>
        <taxon>Actinomycetota</taxon>
        <taxon>Actinomycetes</taxon>
        <taxon>Mycobacteriales</taxon>
        <taxon>Mycobacteriaceae</taxon>
        <taxon>Mycolicibacterium</taxon>
    </lineage>
</organism>
<dbReference type="PIRSF" id="PIRSF001220">
    <property type="entry name" value="L-ASNase_gatD"/>
    <property type="match status" value="1"/>
</dbReference>
<dbReference type="Proteomes" id="UP000515498">
    <property type="component" value="Chromosome"/>
</dbReference>
<dbReference type="PANTHER" id="PTHR11707:SF28">
    <property type="entry name" value="60 KDA LYSOPHOSPHOLIPASE"/>
    <property type="match status" value="1"/>
</dbReference>
<proteinExistence type="inferred from homology"/>
<dbReference type="RefSeq" id="WP_187099500.1">
    <property type="nucleotide sequence ID" value="NZ_CP059894.1"/>
</dbReference>
<evidence type="ECO:0000313" key="10">
    <source>
        <dbReference type="Proteomes" id="UP000515498"/>
    </source>
</evidence>
<reference evidence="9 10" key="1">
    <citation type="submission" date="2020-07" db="EMBL/GenBank/DDBJ databases">
        <title>Draft genome sequence of four isobutane-metabolizing strains capable of cometabolically degrading diverse ether contaminants.</title>
        <authorList>
            <person name="Chen W."/>
            <person name="Faulkner N."/>
            <person name="Smith C."/>
            <person name="Hyman M."/>
        </authorList>
    </citation>
    <scope>NUCLEOTIDE SEQUENCE [LARGE SCALE GENOMIC DNA]</scope>
    <source>
        <strain evidence="9 10">2A</strain>
    </source>
</reference>
<dbReference type="InterPro" id="IPR027475">
    <property type="entry name" value="Asparaginase/glutaminase_AS2"/>
</dbReference>
<dbReference type="PANTHER" id="PTHR11707">
    <property type="entry name" value="L-ASPARAGINASE"/>
    <property type="match status" value="1"/>
</dbReference>
<dbReference type="PROSITE" id="PS00917">
    <property type="entry name" value="ASN_GLN_ASE_2"/>
    <property type="match status" value="1"/>
</dbReference>
<dbReference type="GO" id="GO:0006520">
    <property type="term" value="P:amino acid metabolic process"/>
    <property type="evidence" value="ECO:0007669"/>
    <property type="project" value="InterPro"/>
</dbReference>
<dbReference type="KEGG" id="mflu:HZU40_30080"/>